<comment type="subcellular location">
    <subcellularLocation>
        <location evidence="1">Membrane</location>
        <topology evidence="1">Multi-pass membrane protein</topology>
    </subcellularLocation>
</comment>
<keyword evidence="6 7" id="KW-0472">Membrane</keyword>
<evidence type="ECO:0000259" key="8">
    <source>
        <dbReference type="PROSITE" id="PS51202"/>
    </source>
</evidence>
<dbReference type="InterPro" id="IPR006037">
    <property type="entry name" value="RCK_C"/>
</dbReference>
<evidence type="ECO:0000256" key="3">
    <source>
        <dbReference type="ARBA" id="ARBA00022692"/>
    </source>
</evidence>
<feature type="domain" description="RCK C-terminal" evidence="8">
    <location>
        <begin position="217"/>
        <end position="303"/>
    </location>
</feature>
<reference evidence="9" key="1">
    <citation type="journal article" date="2014" name="Int. J. Syst. Evol. Microbiol.">
        <title>Complete genome sequence of Corynebacterium casei LMG S-19264T (=DSM 44701T), isolated from a smear-ripened cheese.</title>
        <authorList>
            <consortium name="US DOE Joint Genome Institute (JGI-PGF)"/>
            <person name="Walter F."/>
            <person name="Albersmeier A."/>
            <person name="Kalinowski J."/>
            <person name="Ruckert C."/>
        </authorList>
    </citation>
    <scope>NUCLEOTIDE SEQUENCE</scope>
    <source>
        <strain evidence="9">KCTC 32513</strain>
    </source>
</reference>
<dbReference type="PROSITE" id="PS51202">
    <property type="entry name" value="RCK_C"/>
    <property type="match status" value="2"/>
</dbReference>
<feature type="transmembrane region" description="Helical" evidence="7">
    <location>
        <begin position="62"/>
        <end position="84"/>
    </location>
</feature>
<sequence>MWALPEFFQMWAVFAIVAVGVYLYVSERFSIETTSVGLIFTLMLFGNLFTPSDQGLDSASMLSGFAAPALITIMALLVVGQGLFQTGALESMTVAINKALDHKPRRTLTLVFGAAFAVSMFMNNTPVVVMFIPVLAAMSGKMGVTASRYMMPLSFLCILAGMTTLIGSSTNLLVNDVLVRTTDLSLSFFTQFVPGMTLAAIGATFIVIAGPWLIPDRESEEPALQSTGQQYIAQIRVTADHPLDGVEPVAGLYRQLREVTVRMVQRGETAFLPPFEENLQSGDVLIIAATRPQLSALLKTRPQYLHGMLDIGAFSDGDASPDSSIMLSEAVVAPGSRMIGRNIEQIGFRRQTGCLVLGIQRRSRMIRKRMLDIRLEAGDILLLFGYEKDISALRQNRDLILLDWSTAELQDIRKAKLARIVFVATIALAALSFVPIEIAALGGAIGMIAAGCLNIRQAVRALDMRIFLLIGAAFAMGLALERTGGAEFIGNSVVSAVLPFGTQALIAAVFLIVAIFTNIISNSAAALLFAPIALSISEKADIDPIVMVLTVIFAANCSFATPIAYQTNLLVMGPGHYRFGDFARFGVPLILLLWVSYVLLAPYLFGL</sequence>
<feature type="transmembrane region" description="Helical" evidence="7">
    <location>
        <begin position="585"/>
        <end position="605"/>
    </location>
</feature>
<dbReference type="GO" id="GO:0008324">
    <property type="term" value="F:monoatomic cation transmembrane transporter activity"/>
    <property type="evidence" value="ECO:0007669"/>
    <property type="project" value="InterPro"/>
</dbReference>
<feature type="transmembrane region" description="Helical" evidence="7">
    <location>
        <begin position="466"/>
        <end position="484"/>
    </location>
</feature>
<feature type="transmembrane region" description="Helical" evidence="7">
    <location>
        <begin position="188"/>
        <end position="214"/>
    </location>
</feature>
<feature type="domain" description="RCK C-terminal" evidence="8">
    <location>
        <begin position="315"/>
        <end position="399"/>
    </location>
</feature>
<evidence type="ECO:0000256" key="4">
    <source>
        <dbReference type="ARBA" id="ARBA00022737"/>
    </source>
</evidence>
<dbReference type="GO" id="GO:0005886">
    <property type="term" value="C:plasma membrane"/>
    <property type="evidence" value="ECO:0007669"/>
    <property type="project" value="TreeGrafter"/>
</dbReference>
<feature type="transmembrane region" description="Helical" evidence="7">
    <location>
        <begin position="149"/>
        <end position="168"/>
    </location>
</feature>
<keyword evidence="5 7" id="KW-1133">Transmembrane helix</keyword>
<comment type="caution">
    <text evidence="9">The sequence shown here is derived from an EMBL/GenBank/DDBJ whole genome shotgun (WGS) entry which is preliminary data.</text>
</comment>
<keyword evidence="10" id="KW-1185">Reference proteome</keyword>
<feature type="transmembrane region" description="Helical" evidence="7">
    <location>
        <begin position="545"/>
        <end position="565"/>
    </location>
</feature>
<dbReference type="Pfam" id="PF03600">
    <property type="entry name" value="CitMHS"/>
    <property type="match status" value="1"/>
</dbReference>
<evidence type="ECO:0000313" key="10">
    <source>
        <dbReference type="Proteomes" id="UP000634004"/>
    </source>
</evidence>
<dbReference type="EMBL" id="BMZH01000001">
    <property type="protein sequence ID" value="GHA83695.1"/>
    <property type="molecule type" value="Genomic_DNA"/>
</dbReference>
<dbReference type="SUPFAM" id="SSF116726">
    <property type="entry name" value="TrkA C-terminal domain-like"/>
    <property type="match status" value="2"/>
</dbReference>
<evidence type="ECO:0000256" key="7">
    <source>
        <dbReference type="SAM" id="Phobius"/>
    </source>
</evidence>
<dbReference type="Gene3D" id="3.30.70.1450">
    <property type="entry name" value="Regulator of K+ conductance, C-terminal domain"/>
    <property type="match status" value="2"/>
</dbReference>
<evidence type="ECO:0000256" key="1">
    <source>
        <dbReference type="ARBA" id="ARBA00004141"/>
    </source>
</evidence>
<reference evidence="9" key="2">
    <citation type="submission" date="2020-09" db="EMBL/GenBank/DDBJ databases">
        <authorList>
            <person name="Sun Q."/>
            <person name="Kim S."/>
        </authorList>
    </citation>
    <scope>NUCLEOTIDE SEQUENCE</scope>
    <source>
        <strain evidence="9">KCTC 32513</strain>
    </source>
</reference>
<organism evidence="9 10">
    <name type="scientific">Algimonas arctica</name>
    <dbReference type="NCBI Taxonomy" id="1479486"/>
    <lineage>
        <taxon>Bacteria</taxon>
        <taxon>Pseudomonadati</taxon>
        <taxon>Pseudomonadota</taxon>
        <taxon>Alphaproteobacteria</taxon>
        <taxon>Maricaulales</taxon>
        <taxon>Robiginitomaculaceae</taxon>
        <taxon>Algimonas</taxon>
    </lineage>
</organism>
<dbReference type="Proteomes" id="UP000634004">
    <property type="component" value="Unassembled WGS sequence"/>
</dbReference>
<evidence type="ECO:0000256" key="5">
    <source>
        <dbReference type="ARBA" id="ARBA00022989"/>
    </source>
</evidence>
<protein>
    <submittedName>
        <fullName evidence="9">Membrane protein</fullName>
    </submittedName>
</protein>
<dbReference type="GO" id="GO:0006813">
    <property type="term" value="P:potassium ion transport"/>
    <property type="evidence" value="ECO:0007669"/>
    <property type="project" value="InterPro"/>
</dbReference>
<proteinExistence type="predicted"/>
<dbReference type="InterPro" id="IPR036721">
    <property type="entry name" value="RCK_C_sf"/>
</dbReference>
<dbReference type="AlphaFoldDB" id="A0A8J3CNF3"/>
<dbReference type="Pfam" id="PF02080">
    <property type="entry name" value="TrkA_C"/>
    <property type="match status" value="2"/>
</dbReference>
<dbReference type="PANTHER" id="PTHR43652:SF2">
    <property type="entry name" value="BASIC AMINO ACID ANTIPORTER YFCC-RELATED"/>
    <property type="match status" value="1"/>
</dbReference>
<feature type="transmembrane region" description="Helical" evidence="7">
    <location>
        <begin position="110"/>
        <end position="137"/>
    </location>
</feature>
<feature type="transmembrane region" description="Helical" evidence="7">
    <location>
        <begin position="31"/>
        <end position="50"/>
    </location>
</feature>
<gene>
    <name evidence="9" type="ORF">GCM10009069_03750</name>
</gene>
<evidence type="ECO:0000256" key="6">
    <source>
        <dbReference type="ARBA" id="ARBA00023136"/>
    </source>
</evidence>
<accession>A0A8J3CNF3</accession>
<keyword evidence="4" id="KW-0677">Repeat</keyword>
<keyword evidence="3 7" id="KW-0812">Transmembrane</keyword>
<feature type="transmembrane region" description="Helical" evidence="7">
    <location>
        <begin position="417"/>
        <end position="434"/>
    </location>
</feature>
<feature type="transmembrane region" description="Helical" evidence="7">
    <location>
        <begin position="7"/>
        <end position="25"/>
    </location>
</feature>
<dbReference type="RefSeq" id="WP_189494825.1">
    <property type="nucleotide sequence ID" value="NZ_BMZH01000001.1"/>
</dbReference>
<feature type="transmembrane region" description="Helical" evidence="7">
    <location>
        <begin position="504"/>
        <end position="533"/>
    </location>
</feature>
<evidence type="ECO:0000256" key="2">
    <source>
        <dbReference type="ARBA" id="ARBA00022448"/>
    </source>
</evidence>
<dbReference type="InterPro" id="IPR051679">
    <property type="entry name" value="DASS-Related_Transporters"/>
</dbReference>
<dbReference type="InterPro" id="IPR004680">
    <property type="entry name" value="Cit_transptr-like_dom"/>
</dbReference>
<evidence type="ECO:0000313" key="9">
    <source>
        <dbReference type="EMBL" id="GHA83695.1"/>
    </source>
</evidence>
<keyword evidence="2" id="KW-0813">Transport</keyword>
<dbReference type="PANTHER" id="PTHR43652">
    <property type="entry name" value="BASIC AMINO ACID ANTIPORTER YFCC-RELATED"/>
    <property type="match status" value="1"/>
</dbReference>
<name>A0A8J3CNF3_9PROT</name>